<organism evidence="1 2">
    <name type="scientific">Odoribacter laneus YIT 12061</name>
    <dbReference type="NCBI Taxonomy" id="742817"/>
    <lineage>
        <taxon>Bacteria</taxon>
        <taxon>Pseudomonadati</taxon>
        <taxon>Bacteroidota</taxon>
        <taxon>Bacteroidia</taxon>
        <taxon>Bacteroidales</taxon>
        <taxon>Odoribacteraceae</taxon>
        <taxon>Odoribacter</taxon>
    </lineage>
</organism>
<gene>
    <name evidence="1" type="ORF">HMPREF9449_01754</name>
</gene>
<accession>H1DHL8</accession>
<dbReference type="Proteomes" id="UP000004892">
    <property type="component" value="Unassembled WGS sequence"/>
</dbReference>
<dbReference type="eggNOG" id="ENOG5032ZU5">
    <property type="taxonomic scope" value="Bacteria"/>
</dbReference>
<dbReference type="AlphaFoldDB" id="H1DHL8"/>
<dbReference type="EMBL" id="ADMC01000023">
    <property type="protein sequence ID" value="EHP47147.1"/>
    <property type="molecule type" value="Genomic_DNA"/>
</dbReference>
<proteinExistence type="predicted"/>
<evidence type="ECO:0000313" key="1">
    <source>
        <dbReference type="EMBL" id="EHP47147.1"/>
    </source>
</evidence>
<comment type="caution">
    <text evidence="1">The sequence shown here is derived from an EMBL/GenBank/DDBJ whole genome shotgun (WGS) entry which is preliminary data.</text>
</comment>
<sequence>MSKWNDVYFRDNLSDTGNYPTSGALSHSPDIIPYGIMPVENPNQFFIIDNWKKDVGKDLLTSYENYIYLRASNLAGKDQKGRFYLYWAKASLLLYPNFWKDQVIKTQNGQDYYEFSVTKEGKVVSGDNIQGTFIWKPEMITCDHYCLIGRIVTDDHPNPIPEVGNVESFAHFIANNINYAWRNVTVVERDVPTKSVDVDYEEGDLEADIHFLLRCTNVPVGAEVMLTCSTPGTIPALNIQRQKVTNPESQVFGIVCHVPRNWEGKLTYHYFANGVKPTKGFDIQVEPVLVNDVGHHLYKFGKSLEALGIPQEIRGIGPKTGIRLGGHKIKAY</sequence>
<reference evidence="1 2" key="1">
    <citation type="submission" date="2012-01" db="EMBL/GenBank/DDBJ databases">
        <title>The Genome Sequence of Odoribacter laneus YIT 12061.</title>
        <authorList>
            <consortium name="The Broad Institute Genome Sequencing Platform"/>
            <person name="Earl A."/>
            <person name="Ward D."/>
            <person name="Feldgarden M."/>
            <person name="Gevers D."/>
            <person name="Morotomi M."/>
            <person name="Young S.K."/>
            <person name="Zeng Q."/>
            <person name="Gargeya S."/>
            <person name="Fitzgerald M."/>
            <person name="Haas B."/>
            <person name="Abouelleil A."/>
            <person name="Alvarado L."/>
            <person name="Arachchi H.M."/>
            <person name="Berlin A."/>
            <person name="Chapman S.B."/>
            <person name="Gearin G."/>
            <person name="Goldberg J."/>
            <person name="Griggs A."/>
            <person name="Gujja S."/>
            <person name="Hansen M."/>
            <person name="Heiman D."/>
            <person name="Howarth C."/>
            <person name="Larimer J."/>
            <person name="Lui A."/>
            <person name="MacDonald P.J.P."/>
            <person name="McCowen C."/>
            <person name="Montmayeur A."/>
            <person name="Murphy C."/>
            <person name="Neiman D."/>
            <person name="Pearson M."/>
            <person name="Priest M."/>
            <person name="Roberts A."/>
            <person name="Saif S."/>
            <person name="Shea T."/>
            <person name="Sisk P."/>
            <person name="Stolte C."/>
            <person name="Sykes S."/>
            <person name="Wortman J."/>
            <person name="Nusbaum C."/>
            <person name="Birren B."/>
        </authorList>
    </citation>
    <scope>NUCLEOTIDE SEQUENCE [LARGE SCALE GENOMIC DNA]</scope>
    <source>
        <strain evidence="1 2">YIT 12061</strain>
    </source>
</reference>
<dbReference type="RefSeq" id="WP_009136902.1">
    <property type="nucleotide sequence ID" value="NZ_JH594596.1"/>
</dbReference>
<name>H1DHL8_9BACT</name>
<dbReference type="GeneID" id="98069320"/>
<dbReference type="PATRIC" id="fig|742817.3.peg.1873"/>
<dbReference type="STRING" id="742817.HMPREF9449_01754"/>
<keyword evidence="2" id="KW-1185">Reference proteome</keyword>
<protein>
    <submittedName>
        <fullName evidence="1">Uncharacterized protein</fullName>
    </submittedName>
</protein>
<dbReference type="HOGENOM" id="CLU_836351_0_0_10"/>
<evidence type="ECO:0000313" key="2">
    <source>
        <dbReference type="Proteomes" id="UP000004892"/>
    </source>
</evidence>